<organism evidence="4 5">
    <name type="scientific">Desulfosarcina ovata subsp. sediminis</name>
    <dbReference type="NCBI Taxonomy" id="885957"/>
    <lineage>
        <taxon>Bacteria</taxon>
        <taxon>Pseudomonadati</taxon>
        <taxon>Thermodesulfobacteriota</taxon>
        <taxon>Desulfobacteria</taxon>
        <taxon>Desulfobacterales</taxon>
        <taxon>Desulfosarcinaceae</taxon>
        <taxon>Desulfosarcina</taxon>
    </lineage>
</organism>
<proteinExistence type="inferred from homology"/>
<protein>
    <recommendedName>
        <fullName evidence="2">Phosphoesterase</fullName>
        <ecNumber evidence="2">3.1.4.-</ecNumber>
    </recommendedName>
</protein>
<evidence type="ECO:0000256" key="1">
    <source>
        <dbReference type="ARBA" id="ARBA00008950"/>
    </source>
</evidence>
<dbReference type="NCBIfam" id="TIGR00040">
    <property type="entry name" value="yfcE"/>
    <property type="match status" value="1"/>
</dbReference>
<dbReference type="InterPro" id="IPR024654">
    <property type="entry name" value="Calcineurin-like_PHP_lpxH"/>
</dbReference>
<dbReference type="Proteomes" id="UP000425960">
    <property type="component" value="Chromosome"/>
</dbReference>
<feature type="domain" description="Calcineurin-like phosphoesterase" evidence="3">
    <location>
        <begin position="10"/>
        <end position="147"/>
    </location>
</feature>
<comment type="similarity">
    <text evidence="1 2">Belongs to the metallophosphoesterase superfamily. YfcE family.</text>
</comment>
<evidence type="ECO:0000259" key="3">
    <source>
        <dbReference type="Pfam" id="PF12850"/>
    </source>
</evidence>
<dbReference type="SUPFAM" id="SSF56300">
    <property type="entry name" value="Metallo-dependent phosphatases"/>
    <property type="match status" value="1"/>
</dbReference>
<keyword evidence="2" id="KW-0479">Metal-binding</keyword>
<dbReference type="Gene3D" id="3.60.21.10">
    <property type="match status" value="1"/>
</dbReference>
<dbReference type="InterPro" id="IPR000979">
    <property type="entry name" value="Phosphodiesterase_MJ0936/Vps29"/>
</dbReference>
<comment type="cofactor">
    <cofactor evidence="2">
        <name>a divalent metal cation</name>
        <dbReference type="ChEBI" id="CHEBI:60240"/>
    </cofactor>
</comment>
<dbReference type="InterPro" id="IPR029052">
    <property type="entry name" value="Metallo-depent_PP-like"/>
</dbReference>
<dbReference type="PANTHER" id="PTHR11124">
    <property type="entry name" value="VACUOLAR SORTING PROTEIN VPS29"/>
    <property type="match status" value="1"/>
</dbReference>
<dbReference type="GO" id="GO:0016787">
    <property type="term" value="F:hydrolase activity"/>
    <property type="evidence" value="ECO:0007669"/>
    <property type="project" value="UniProtKB-UniRule"/>
</dbReference>
<sequence length="159" mass="17261">MNTTNATTTIGVLSDTHGLVRPEVEKALAGCDRLLHAGDVGDAGVLKRLERIAPVVAVRGNTDHGSWAKTLPAQEMVEIEGVFFYILHDRCRLDLEPSAAGIHVVVSGHTHQPELVEKNGVVYLNPGSAGHRRYDYPVSLAIVRIENGKVTPKIIEIQL</sequence>
<dbReference type="Pfam" id="PF12850">
    <property type="entry name" value="Metallophos_2"/>
    <property type="match status" value="1"/>
</dbReference>
<dbReference type="EMBL" id="AP021876">
    <property type="protein sequence ID" value="BBO80565.1"/>
    <property type="molecule type" value="Genomic_DNA"/>
</dbReference>
<evidence type="ECO:0000313" key="4">
    <source>
        <dbReference type="EMBL" id="BBO80565.1"/>
    </source>
</evidence>
<gene>
    <name evidence="4" type="ORF">DSCO28_11310</name>
</gene>
<dbReference type="KEGG" id="dov:DSCO28_11310"/>
<evidence type="ECO:0000313" key="5">
    <source>
        <dbReference type="Proteomes" id="UP000425960"/>
    </source>
</evidence>
<dbReference type="EC" id="3.1.4.-" evidence="2"/>
<accession>A0A5K7ZJZ5</accession>
<reference evidence="4 5" key="1">
    <citation type="submission" date="2019-11" db="EMBL/GenBank/DDBJ databases">
        <title>Comparative genomics of hydrocarbon-degrading Desulfosarcina strains.</title>
        <authorList>
            <person name="Watanabe M."/>
            <person name="Kojima H."/>
            <person name="Fukui M."/>
        </authorList>
    </citation>
    <scope>NUCLEOTIDE SEQUENCE [LARGE SCALE GENOMIC DNA]</scope>
    <source>
        <strain evidence="4 5">28bB2T</strain>
    </source>
</reference>
<dbReference type="RefSeq" id="WP_155321482.1">
    <property type="nucleotide sequence ID" value="NZ_AP021876.1"/>
</dbReference>
<dbReference type="GO" id="GO:0046872">
    <property type="term" value="F:metal ion binding"/>
    <property type="evidence" value="ECO:0007669"/>
    <property type="project" value="UniProtKB-KW"/>
</dbReference>
<evidence type="ECO:0000256" key="2">
    <source>
        <dbReference type="RuleBase" id="RU362039"/>
    </source>
</evidence>
<dbReference type="AlphaFoldDB" id="A0A5K7ZJZ5"/>
<name>A0A5K7ZJZ5_9BACT</name>